<evidence type="ECO:0000313" key="2">
    <source>
        <dbReference type="EMBL" id="KAA0197678.1"/>
    </source>
</evidence>
<comment type="caution">
    <text evidence="2">The sequence shown here is derived from an EMBL/GenBank/DDBJ whole genome shotgun (WGS) entry which is preliminary data.</text>
</comment>
<dbReference type="PANTHER" id="PTHR45847:SF6">
    <property type="entry name" value="FATTY ACID AMIDE HYDROLASE"/>
    <property type="match status" value="1"/>
</dbReference>
<dbReference type="GO" id="GO:0017064">
    <property type="term" value="F:fatty acid amide hydrolase activity"/>
    <property type="evidence" value="ECO:0007669"/>
    <property type="project" value="TreeGrafter"/>
</dbReference>
<dbReference type="SUPFAM" id="SSF75304">
    <property type="entry name" value="Amidase signature (AS) enzymes"/>
    <property type="match status" value="1"/>
</dbReference>
<dbReference type="InterPro" id="IPR023631">
    <property type="entry name" value="Amidase_dom"/>
</dbReference>
<dbReference type="GO" id="GO:0004040">
    <property type="term" value="F:amidase activity"/>
    <property type="evidence" value="ECO:0007669"/>
    <property type="project" value="TreeGrafter"/>
</dbReference>
<dbReference type="AlphaFoldDB" id="A0A6A0H2S3"/>
<gene>
    <name evidence="2" type="ORF">HAZT_HAZT007741</name>
</gene>
<dbReference type="Pfam" id="PF01425">
    <property type="entry name" value="Amidase"/>
    <property type="match status" value="1"/>
</dbReference>
<accession>A0A6A0H2S3</accession>
<dbReference type="GO" id="GO:0009062">
    <property type="term" value="P:fatty acid catabolic process"/>
    <property type="evidence" value="ECO:0007669"/>
    <property type="project" value="TreeGrafter"/>
</dbReference>
<dbReference type="InterPro" id="IPR052096">
    <property type="entry name" value="Endocannabinoid_amidase"/>
</dbReference>
<reference evidence="2" key="2">
    <citation type="journal article" date="2018" name="Environ. Sci. Technol.">
        <title>The Toxicogenome of Hyalella azteca: A Model for Sediment Ecotoxicology and Evolutionary Toxicology.</title>
        <authorList>
            <person name="Poynton H.C."/>
            <person name="Hasenbein S."/>
            <person name="Benoit J.B."/>
            <person name="Sepulveda M.S."/>
            <person name="Poelchau M.F."/>
            <person name="Hughes D.S.T."/>
            <person name="Murali S.C."/>
            <person name="Chen S."/>
            <person name="Glastad K.M."/>
            <person name="Goodisman M.A.D."/>
            <person name="Werren J.H."/>
            <person name="Vineis J.H."/>
            <person name="Bowen J.L."/>
            <person name="Friedrich M."/>
            <person name="Jones J."/>
            <person name="Robertson H.M."/>
            <person name="Feyereisen R."/>
            <person name="Mechler-Hickson A."/>
            <person name="Mathers N."/>
            <person name="Lee C.E."/>
            <person name="Colbourne J.K."/>
            <person name="Biales A."/>
            <person name="Johnston J.S."/>
            <person name="Wellborn G.A."/>
            <person name="Rosendale A.J."/>
            <person name="Cridge A.G."/>
            <person name="Munoz-Torres M.C."/>
            <person name="Bain P.A."/>
            <person name="Manny A.R."/>
            <person name="Major K.M."/>
            <person name="Lambert F.N."/>
            <person name="Vulpe C.D."/>
            <person name="Tuck P."/>
            <person name="Blalock B.J."/>
            <person name="Lin Y.Y."/>
            <person name="Smith M.E."/>
            <person name="Ochoa-Acuna H."/>
            <person name="Chen M.M."/>
            <person name="Childers C.P."/>
            <person name="Qu J."/>
            <person name="Dugan S."/>
            <person name="Lee S.L."/>
            <person name="Chao H."/>
            <person name="Dinh H."/>
            <person name="Han Y."/>
            <person name="Doddapaneni H."/>
            <person name="Worley K.C."/>
            <person name="Muzny D.M."/>
            <person name="Gibbs R.A."/>
            <person name="Richards S."/>
        </authorList>
    </citation>
    <scope>NUCLEOTIDE SEQUENCE</scope>
    <source>
        <strain evidence="2">HAZT.00-mixed</strain>
        <tissue evidence="2">Whole organism</tissue>
    </source>
</reference>
<dbReference type="EMBL" id="JQDR03008068">
    <property type="protein sequence ID" value="KAA0197678.1"/>
    <property type="molecule type" value="Genomic_DNA"/>
</dbReference>
<organism evidence="2">
    <name type="scientific">Hyalella azteca</name>
    <name type="common">Amphipod</name>
    <dbReference type="NCBI Taxonomy" id="294128"/>
    <lineage>
        <taxon>Eukaryota</taxon>
        <taxon>Metazoa</taxon>
        <taxon>Ecdysozoa</taxon>
        <taxon>Arthropoda</taxon>
        <taxon>Crustacea</taxon>
        <taxon>Multicrustacea</taxon>
        <taxon>Malacostraca</taxon>
        <taxon>Eumalacostraca</taxon>
        <taxon>Peracarida</taxon>
        <taxon>Amphipoda</taxon>
        <taxon>Senticaudata</taxon>
        <taxon>Talitrida</taxon>
        <taxon>Talitroidea</taxon>
        <taxon>Hyalellidae</taxon>
        <taxon>Hyalella</taxon>
    </lineage>
</organism>
<reference evidence="2" key="3">
    <citation type="submission" date="2019-06" db="EMBL/GenBank/DDBJ databases">
        <authorList>
            <person name="Poynton C."/>
            <person name="Hasenbein S."/>
            <person name="Benoit J.B."/>
            <person name="Sepulveda M.S."/>
            <person name="Poelchau M.F."/>
            <person name="Murali S.C."/>
            <person name="Chen S."/>
            <person name="Glastad K.M."/>
            <person name="Werren J.H."/>
            <person name="Vineis J.H."/>
            <person name="Bowen J.L."/>
            <person name="Friedrich M."/>
            <person name="Jones J."/>
            <person name="Robertson H.M."/>
            <person name="Feyereisen R."/>
            <person name="Mechler-Hickson A."/>
            <person name="Mathers N."/>
            <person name="Lee C.E."/>
            <person name="Colbourne J.K."/>
            <person name="Biales A."/>
            <person name="Johnston J.S."/>
            <person name="Wellborn G.A."/>
            <person name="Rosendale A.J."/>
            <person name="Cridge A.G."/>
            <person name="Munoz-Torres M.C."/>
            <person name="Bain P.A."/>
            <person name="Manny A.R."/>
            <person name="Major K.M."/>
            <person name="Lambert F.N."/>
            <person name="Vulpe C.D."/>
            <person name="Tuck P."/>
            <person name="Blalock B.J."/>
            <person name="Lin Y.-Y."/>
            <person name="Smith M.E."/>
            <person name="Ochoa-Acuna H."/>
            <person name="Chen M.-J.M."/>
            <person name="Childers C.P."/>
            <person name="Qu J."/>
            <person name="Dugan S."/>
            <person name="Lee S.L."/>
            <person name="Chao H."/>
            <person name="Dinh H."/>
            <person name="Han Y."/>
            <person name="Doddapaneni H."/>
            <person name="Worley K.C."/>
            <person name="Muzny D.M."/>
            <person name="Gibbs R.A."/>
            <person name="Richards S."/>
        </authorList>
    </citation>
    <scope>NUCLEOTIDE SEQUENCE</scope>
    <source>
        <strain evidence="2">HAZT.00-mixed</strain>
        <tissue evidence="2">Whole organism</tissue>
    </source>
</reference>
<dbReference type="InterPro" id="IPR036928">
    <property type="entry name" value="AS_sf"/>
</dbReference>
<dbReference type="PANTHER" id="PTHR45847">
    <property type="entry name" value="FATTY ACID AMIDE HYDROLASE"/>
    <property type="match status" value="1"/>
</dbReference>
<protein>
    <recommendedName>
        <fullName evidence="1">Amidase domain-containing protein</fullName>
    </recommendedName>
</protein>
<evidence type="ECO:0000259" key="1">
    <source>
        <dbReference type="Pfam" id="PF01425"/>
    </source>
</evidence>
<dbReference type="OrthoDB" id="6428749at2759"/>
<proteinExistence type="predicted"/>
<sequence length="470" mass="52168">MESSLEDRYREHREKVQADRLALEKELISCGGEDVLLTKQRRDVLLLQPSDLLLQLRKGELSAVTVLQSYQSKALDLARSFNCITEFIPDAKAWAEALDKLAQDERRALHGLPVSVKDCIMVKGLDCTLGLLKKVGQPAPVDADVVTVLKELGAVPFVKTNASQLCIRIIYFLALAARTLCGALHDIRSTQRGPPAAPLRRRFGVGDRNRPRWEHPPARQLVWSVFGTWGLMGKDGAFVAEATKAIFSAADFHACDPEVPPLSWNDSVYLSKMALRVGWFDSISLFPSTPGVKRAVAQAVAAFEALGHEVVAFPEQNWIEGLDICVQLLFADQGKFVDLLLDGETVDEELLWYKSFAAVPPDQTEDRCPELQRQFGSVAVQHSFFSMMLTAIFNVMDYPAAAVPVTRQTQEEELNIANYSCTDKIHDLIKQNGRDAVGLPLGVQLVALPYGEELLCRAIAELSNSLKYKY</sequence>
<name>A0A6A0H2S3_HYAAZ</name>
<dbReference type="Gene3D" id="3.90.1300.10">
    <property type="entry name" value="Amidase signature (AS) domain"/>
    <property type="match status" value="2"/>
</dbReference>
<reference evidence="2" key="1">
    <citation type="submission" date="2014-08" db="EMBL/GenBank/DDBJ databases">
        <authorList>
            <person name="Murali S."/>
            <person name="Richards S."/>
            <person name="Bandaranaike D."/>
            <person name="Bellair M."/>
            <person name="Blankenburg K."/>
            <person name="Chao H."/>
            <person name="Dinh H."/>
            <person name="Doddapaneni H."/>
            <person name="Dugan-Rocha S."/>
            <person name="Elkadiri S."/>
            <person name="Gnanaolivu R."/>
            <person name="Hughes D."/>
            <person name="Lee S."/>
            <person name="Li M."/>
            <person name="Ming W."/>
            <person name="Munidasa M."/>
            <person name="Muniz J."/>
            <person name="Nguyen L."/>
            <person name="Osuji N."/>
            <person name="Pu L.-L."/>
            <person name="Puazo M."/>
            <person name="Skinner E."/>
            <person name="Qu C."/>
            <person name="Quiroz J."/>
            <person name="Raj R."/>
            <person name="Weissenberger G."/>
            <person name="Xin Y."/>
            <person name="Zou X."/>
            <person name="Han Y."/>
            <person name="Worley K."/>
            <person name="Muzny D."/>
            <person name="Gibbs R."/>
        </authorList>
    </citation>
    <scope>NUCLEOTIDE SEQUENCE</scope>
    <source>
        <strain evidence="2">HAZT.00-mixed</strain>
        <tissue evidence="2">Whole organism</tissue>
    </source>
</reference>
<feature type="domain" description="Amidase" evidence="1">
    <location>
        <begin position="66"/>
        <end position="165"/>
    </location>
</feature>
<dbReference type="Proteomes" id="UP000711488">
    <property type="component" value="Unassembled WGS sequence"/>
</dbReference>